<proteinExistence type="predicted"/>
<keyword evidence="3" id="KW-1185">Reference proteome</keyword>
<dbReference type="STRING" id="1144548.SAMN05443287_102585"/>
<feature type="region of interest" description="Disordered" evidence="1">
    <location>
        <begin position="1"/>
        <end position="41"/>
    </location>
</feature>
<gene>
    <name evidence="2" type="ORF">SAMN05443287_102585</name>
</gene>
<dbReference type="Proteomes" id="UP000198707">
    <property type="component" value="Unassembled WGS sequence"/>
</dbReference>
<evidence type="ECO:0000313" key="2">
    <source>
        <dbReference type="EMBL" id="SEJ00856.1"/>
    </source>
</evidence>
<evidence type="ECO:0000256" key="1">
    <source>
        <dbReference type="SAM" id="MobiDB-lite"/>
    </source>
</evidence>
<sequence length="62" mass="6851">MALHQRERIRGARGWRRNVGAASRHRSNDSTRSTAKSGSLPMRCGYPMSTYGVLIFDPVSSG</sequence>
<dbReference type="EMBL" id="FNYV01000002">
    <property type="protein sequence ID" value="SEJ00856.1"/>
    <property type="molecule type" value="Genomic_DNA"/>
</dbReference>
<protein>
    <submittedName>
        <fullName evidence="2">Uncharacterized protein</fullName>
    </submittedName>
</protein>
<reference evidence="3" key="1">
    <citation type="submission" date="2016-10" db="EMBL/GenBank/DDBJ databases">
        <authorList>
            <person name="Varghese N."/>
            <person name="Submissions S."/>
        </authorList>
    </citation>
    <scope>NUCLEOTIDE SEQUENCE [LARGE SCALE GENOMIC DNA]</scope>
    <source>
        <strain evidence="3">CGMCC 4.7038</strain>
    </source>
</reference>
<dbReference type="RefSeq" id="WP_092377063.1">
    <property type="nucleotide sequence ID" value="NZ_BOPI01000022.1"/>
</dbReference>
<evidence type="ECO:0000313" key="3">
    <source>
        <dbReference type="Proteomes" id="UP000198707"/>
    </source>
</evidence>
<organism evidence="2 3">
    <name type="scientific">Micromonospora phaseoli</name>
    <dbReference type="NCBI Taxonomy" id="1144548"/>
    <lineage>
        <taxon>Bacteria</taxon>
        <taxon>Bacillati</taxon>
        <taxon>Actinomycetota</taxon>
        <taxon>Actinomycetes</taxon>
        <taxon>Micromonosporales</taxon>
        <taxon>Micromonosporaceae</taxon>
        <taxon>Micromonospora</taxon>
    </lineage>
</organism>
<name>A0A1H6VAL7_9ACTN</name>
<feature type="compositionally biased region" description="Basic and acidic residues" evidence="1">
    <location>
        <begin position="1"/>
        <end position="10"/>
    </location>
</feature>
<accession>A0A1H6VAL7</accession>
<dbReference type="AlphaFoldDB" id="A0A1H6VAL7"/>